<feature type="region of interest" description="Disordered" evidence="1">
    <location>
        <begin position="100"/>
        <end position="124"/>
    </location>
</feature>
<dbReference type="EMBL" id="VSSQ01058592">
    <property type="protein sequence ID" value="MPN12275.1"/>
    <property type="molecule type" value="Genomic_DNA"/>
</dbReference>
<sequence>MAHMSRHIRTRKPKRVNADVLRIRPLENEGLNTGSPIGEPNVLLRIGNNRGFLENSKKPLGYHLIDSIQICRCVRFHGHTSLNGWQGLKPEVFEIGKAFTRNRSMTGTEDADTGANPPALRRSK</sequence>
<name>A0A645FD09_9ZZZZ</name>
<accession>A0A645FD09</accession>
<dbReference type="AlphaFoldDB" id="A0A645FD09"/>
<evidence type="ECO:0000256" key="1">
    <source>
        <dbReference type="SAM" id="MobiDB-lite"/>
    </source>
</evidence>
<protein>
    <submittedName>
        <fullName evidence="2">Uncharacterized protein</fullName>
    </submittedName>
</protein>
<evidence type="ECO:0000313" key="2">
    <source>
        <dbReference type="EMBL" id="MPN12275.1"/>
    </source>
</evidence>
<comment type="caution">
    <text evidence="2">The sequence shown here is derived from an EMBL/GenBank/DDBJ whole genome shotgun (WGS) entry which is preliminary data.</text>
</comment>
<organism evidence="2">
    <name type="scientific">bioreactor metagenome</name>
    <dbReference type="NCBI Taxonomy" id="1076179"/>
    <lineage>
        <taxon>unclassified sequences</taxon>
        <taxon>metagenomes</taxon>
        <taxon>ecological metagenomes</taxon>
    </lineage>
</organism>
<proteinExistence type="predicted"/>
<gene>
    <name evidence="2" type="ORF">SDC9_159590</name>
</gene>
<reference evidence="2" key="1">
    <citation type="submission" date="2019-08" db="EMBL/GenBank/DDBJ databases">
        <authorList>
            <person name="Kucharzyk K."/>
            <person name="Murdoch R.W."/>
            <person name="Higgins S."/>
            <person name="Loffler F."/>
        </authorList>
    </citation>
    <scope>NUCLEOTIDE SEQUENCE</scope>
</reference>